<keyword evidence="2" id="KW-0378">Hydrolase</keyword>
<evidence type="ECO:0008006" key="6">
    <source>
        <dbReference type="Google" id="ProtNLM"/>
    </source>
</evidence>
<keyword evidence="5" id="KW-1185">Reference proteome</keyword>
<dbReference type="RefSeq" id="WP_126628946.1">
    <property type="nucleotide sequence ID" value="NZ_BIFT01000001.1"/>
</dbReference>
<dbReference type="Gene3D" id="3.10.129.10">
    <property type="entry name" value="Hotdog Thioesterase"/>
    <property type="match status" value="1"/>
</dbReference>
<comment type="similarity">
    <text evidence="1">Belongs to the 4-hydroxybenzoyl-CoA thioesterase family.</text>
</comment>
<dbReference type="GO" id="GO:0047617">
    <property type="term" value="F:fatty acyl-CoA hydrolase activity"/>
    <property type="evidence" value="ECO:0007669"/>
    <property type="project" value="TreeGrafter"/>
</dbReference>
<reference evidence="5" key="1">
    <citation type="submission" date="2018-12" db="EMBL/GenBank/DDBJ databases">
        <title>Tengunoibacter tsumagoiensis gen. nov., sp. nov., Dictyobacter kobayashii sp. nov., D. alpinus sp. nov., and D. joshuensis sp. nov. and description of Dictyobacteraceae fam. nov. within the order Ktedonobacterales isolated from Tengu-no-mugimeshi.</title>
        <authorList>
            <person name="Wang C.M."/>
            <person name="Zheng Y."/>
            <person name="Sakai Y."/>
            <person name="Toyoda A."/>
            <person name="Minakuchi Y."/>
            <person name="Abe K."/>
            <person name="Yokota A."/>
            <person name="Yabe S."/>
        </authorList>
    </citation>
    <scope>NUCLEOTIDE SEQUENCE [LARGE SCALE GENOMIC DNA]</scope>
    <source>
        <strain evidence="5">Uno16</strain>
    </source>
</reference>
<dbReference type="InterPro" id="IPR029069">
    <property type="entry name" value="HotDog_dom_sf"/>
</dbReference>
<dbReference type="EMBL" id="BIFT01000001">
    <property type="protein sequence ID" value="GCE28766.1"/>
    <property type="molecule type" value="Genomic_DNA"/>
</dbReference>
<dbReference type="Proteomes" id="UP000287171">
    <property type="component" value="Unassembled WGS sequence"/>
</dbReference>
<proteinExistence type="inferred from homology"/>
<comment type="caution">
    <text evidence="4">The sequence shown here is derived from an EMBL/GenBank/DDBJ whole genome shotgun (WGS) entry which is preliminary data.</text>
</comment>
<dbReference type="Pfam" id="PF13279">
    <property type="entry name" value="4HBT_2"/>
    <property type="match status" value="1"/>
</dbReference>
<sequence length="176" mass="20451">MSVETYHCWYPVQIRFRDLDPLAHVNNTVYFVYLEEARSFYFDQLAPWRKQQAEEPDQLPQEEPTEDHNPRIQTGPRGHHYGILVKEATCTYHIPLVRSDRAEVGVRVTRVGTTSIIMEHEIRDTTDHSRIFATGRSILVWCNYHTGRPHPVPATMRAAFEQLEQRSLSAAPEHVS</sequence>
<evidence type="ECO:0000256" key="1">
    <source>
        <dbReference type="ARBA" id="ARBA00005953"/>
    </source>
</evidence>
<dbReference type="PANTHER" id="PTHR31793:SF27">
    <property type="entry name" value="NOVEL THIOESTERASE SUPERFAMILY DOMAIN AND SAPOSIN A-TYPE DOMAIN CONTAINING PROTEIN (0610012H03RIK)"/>
    <property type="match status" value="1"/>
</dbReference>
<evidence type="ECO:0000256" key="3">
    <source>
        <dbReference type="SAM" id="MobiDB-lite"/>
    </source>
</evidence>
<feature type="region of interest" description="Disordered" evidence="3">
    <location>
        <begin position="52"/>
        <end position="78"/>
    </location>
</feature>
<dbReference type="CDD" id="cd00586">
    <property type="entry name" value="4HBT"/>
    <property type="match status" value="1"/>
</dbReference>
<dbReference type="OrthoDB" id="9799036at2"/>
<accession>A0A402BBS2</accession>
<evidence type="ECO:0000313" key="5">
    <source>
        <dbReference type="Proteomes" id="UP000287171"/>
    </source>
</evidence>
<protein>
    <recommendedName>
        <fullName evidence="6">Thioesterase</fullName>
    </recommendedName>
</protein>
<name>A0A402BBS2_9CHLR</name>
<evidence type="ECO:0000313" key="4">
    <source>
        <dbReference type="EMBL" id="GCE28766.1"/>
    </source>
</evidence>
<dbReference type="AlphaFoldDB" id="A0A402BBS2"/>
<gene>
    <name evidence="4" type="ORF">KDA_42500</name>
</gene>
<dbReference type="SUPFAM" id="SSF54637">
    <property type="entry name" value="Thioesterase/thiol ester dehydrase-isomerase"/>
    <property type="match status" value="1"/>
</dbReference>
<dbReference type="InterPro" id="IPR050563">
    <property type="entry name" value="4-hydroxybenzoyl-CoA_TE"/>
</dbReference>
<organism evidence="4 5">
    <name type="scientific">Dictyobacter alpinus</name>
    <dbReference type="NCBI Taxonomy" id="2014873"/>
    <lineage>
        <taxon>Bacteria</taxon>
        <taxon>Bacillati</taxon>
        <taxon>Chloroflexota</taxon>
        <taxon>Ktedonobacteria</taxon>
        <taxon>Ktedonobacterales</taxon>
        <taxon>Dictyobacteraceae</taxon>
        <taxon>Dictyobacter</taxon>
    </lineage>
</organism>
<dbReference type="PANTHER" id="PTHR31793">
    <property type="entry name" value="4-HYDROXYBENZOYL-COA THIOESTERASE FAMILY MEMBER"/>
    <property type="match status" value="1"/>
</dbReference>
<evidence type="ECO:0000256" key="2">
    <source>
        <dbReference type="ARBA" id="ARBA00022801"/>
    </source>
</evidence>